<feature type="domain" description="RING-type" evidence="7">
    <location>
        <begin position="167"/>
        <end position="207"/>
    </location>
</feature>
<dbReference type="Gene3D" id="3.30.40.10">
    <property type="entry name" value="Zinc/RING finger domain, C3HC4 (zinc finger)"/>
    <property type="match status" value="1"/>
</dbReference>
<sequence>MYIPLREHHTDQVLVSIPQLDPSKLPDLRPNYPNYQFVSASLLGSRSDENTTATRQEQNSFDLPEAFVGVSVATIVLMIVIIALAMYRRCSSSPDETNSDSASATTDSAWRIEDIEGLGSSSDGVVAAKHRKRLKKLDQIAPIQSLHSWRTEKQQSHTENFATLTAICLELIEEKEQIRELQCGHVYHSVCLNLWVERGHHDCPLCKYDILGLRPQGSTHQDHQDHQDVQDDENTEEREAAAASALPHQPVPAHIVERIVVINNPQPPPPAT</sequence>
<dbReference type="VEuPathDB" id="FungiDB:PV10_07332"/>
<dbReference type="PANTHER" id="PTHR45969:SF69">
    <property type="entry name" value="FINGER DOMAIN PROTEIN, PUTATIVE (AFU_ORTHOLOGUE AFUA_3G12190)-RELATED"/>
    <property type="match status" value="1"/>
</dbReference>
<dbReference type="InterPro" id="IPR001841">
    <property type="entry name" value="Znf_RING"/>
</dbReference>
<protein>
    <recommendedName>
        <fullName evidence="7">RING-type domain-containing protein</fullName>
    </recommendedName>
</protein>
<dbReference type="SUPFAM" id="SSF57850">
    <property type="entry name" value="RING/U-box"/>
    <property type="match status" value="1"/>
</dbReference>
<evidence type="ECO:0000259" key="7">
    <source>
        <dbReference type="PROSITE" id="PS50089"/>
    </source>
</evidence>
<dbReference type="Pfam" id="PF13639">
    <property type="entry name" value="zf-RING_2"/>
    <property type="match status" value="1"/>
</dbReference>
<dbReference type="Proteomes" id="UP000054302">
    <property type="component" value="Unassembled WGS sequence"/>
</dbReference>
<dbReference type="RefSeq" id="XP_016221554.1">
    <property type="nucleotide sequence ID" value="XM_016372222.1"/>
</dbReference>
<dbReference type="CDD" id="cd16448">
    <property type="entry name" value="RING-H2"/>
    <property type="match status" value="1"/>
</dbReference>
<dbReference type="OrthoDB" id="8062037at2759"/>
<keyword evidence="1" id="KW-0479">Metal-binding</keyword>
<accession>A0A0D1WLV9</accession>
<feature type="compositionally biased region" description="Basic and acidic residues" evidence="5">
    <location>
        <begin position="220"/>
        <end position="229"/>
    </location>
</feature>
<dbReference type="AlphaFoldDB" id="A0A0D1WLV9"/>
<dbReference type="PROSITE" id="PS50089">
    <property type="entry name" value="ZF_RING_2"/>
    <property type="match status" value="1"/>
</dbReference>
<proteinExistence type="predicted"/>
<gene>
    <name evidence="8" type="ORF">PV10_07332</name>
</gene>
<keyword evidence="2 4" id="KW-0863">Zinc-finger</keyword>
<evidence type="ECO:0000256" key="1">
    <source>
        <dbReference type="ARBA" id="ARBA00022723"/>
    </source>
</evidence>
<dbReference type="GO" id="GO:0016567">
    <property type="term" value="P:protein ubiquitination"/>
    <property type="evidence" value="ECO:0007669"/>
    <property type="project" value="TreeGrafter"/>
</dbReference>
<evidence type="ECO:0000256" key="4">
    <source>
        <dbReference type="PROSITE-ProRule" id="PRU00175"/>
    </source>
</evidence>
<evidence type="ECO:0000256" key="3">
    <source>
        <dbReference type="ARBA" id="ARBA00022833"/>
    </source>
</evidence>
<evidence type="ECO:0000256" key="2">
    <source>
        <dbReference type="ARBA" id="ARBA00022771"/>
    </source>
</evidence>
<keyword evidence="6" id="KW-0472">Membrane</keyword>
<name>A0A0D1WLV9_EXOME</name>
<dbReference type="GO" id="GO:0061630">
    <property type="term" value="F:ubiquitin protein ligase activity"/>
    <property type="evidence" value="ECO:0007669"/>
    <property type="project" value="TreeGrafter"/>
</dbReference>
<evidence type="ECO:0000256" key="5">
    <source>
        <dbReference type="SAM" id="MobiDB-lite"/>
    </source>
</evidence>
<dbReference type="GeneID" id="27325177"/>
<organism evidence="8 9">
    <name type="scientific">Exophiala mesophila</name>
    <name type="common">Black yeast-like fungus</name>
    <dbReference type="NCBI Taxonomy" id="212818"/>
    <lineage>
        <taxon>Eukaryota</taxon>
        <taxon>Fungi</taxon>
        <taxon>Dikarya</taxon>
        <taxon>Ascomycota</taxon>
        <taxon>Pezizomycotina</taxon>
        <taxon>Eurotiomycetes</taxon>
        <taxon>Chaetothyriomycetidae</taxon>
        <taxon>Chaetothyriales</taxon>
        <taxon>Herpotrichiellaceae</taxon>
        <taxon>Exophiala</taxon>
    </lineage>
</organism>
<feature type="region of interest" description="Disordered" evidence="5">
    <location>
        <begin position="217"/>
        <end position="251"/>
    </location>
</feature>
<dbReference type="PANTHER" id="PTHR45969">
    <property type="entry name" value="RING ZINC FINGER PROTEIN-RELATED"/>
    <property type="match status" value="1"/>
</dbReference>
<evidence type="ECO:0000313" key="9">
    <source>
        <dbReference type="Proteomes" id="UP000054302"/>
    </source>
</evidence>
<evidence type="ECO:0000256" key="6">
    <source>
        <dbReference type="SAM" id="Phobius"/>
    </source>
</evidence>
<keyword evidence="9" id="KW-1185">Reference proteome</keyword>
<reference evidence="8 9" key="1">
    <citation type="submission" date="2015-01" db="EMBL/GenBank/DDBJ databases">
        <title>The Genome Sequence of Exophiala mesophila CBS40295.</title>
        <authorList>
            <consortium name="The Broad Institute Genomics Platform"/>
            <person name="Cuomo C."/>
            <person name="de Hoog S."/>
            <person name="Gorbushina A."/>
            <person name="Stielow B."/>
            <person name="Teixiera M."/>
            <person name="Abouelleil A."/>
            <person name="Chapman S.B."/>
            <person name="Priest M."/>
            <person name="Young S.K."/>
            <person name="Wortman J."/>
            <person name="Nusbaum C."/>
            <person name="Birren B."/>
        </authorList>
    </citation>
    <scope>NUCLEOTIDE SEQUENCE [LARGE SCALE GENOMIC DNA]</scope>
    <source>
        <strain evidence="8 9">CBS 40295</strain>
    </source>
</reference>
<feature type="transmembrane region" description="Helical" evidence="6">
    <location>
        <begin position="66"/>
        <end position="87"/>
    </location>
</feature>
<keyword evidence="6" id="KW-0812">Transmembrane</keyword>
<evidence type="ECO:0000313" key="8">
    <source>
        <dbReference type="EMBL" id="KIV89980.1"/>
    </source>
</evidence>
<dbReference type="GO" id="GO:0008270">
    <property type="term" value="F:zinc ion binding"/>
    <property type="evidence" value="ECO:0007669"/>
    <property type="project" value="UniProtKB-KW"/>
</dbReference>
<keyword evidence="6" id="KW-1133">Transmembrane helix</keyword>
<dbReference type="HOGENOM" id="CLU_089354_0_0_1"/>
<dbReference type="STRING" id="212818.A0A0D1WLV9"/>
<dbReference type="InterPro" id="IPR013083">
    <property type="entry name" value="Znf_RING/FYVE/PHD"/>
</dbReference>
<dbReference type="SMART" id="SM00184">
    <property type="entry name" value="RING"/>
    <property type="match status" value="1"/>
</dbReference>
<dbReference type="EMBL" id="KN847524">
    <property type="protein sequence ID" value="KIV89980.1"/>
    <property type="molecule type" value="Genomic_DNA"/>
</dbReference>
<keyword evidence="3" id="KW-0862">Zinc</keyword>